<protein>
    <submittedName>
        <fullName evidence="2">Uncharacterized protein</fullName>
    </submittedName>
</protein>
<dbReference type="EMBL" id="MDEC01000024">
    <property type="protein sequence ID" value="PPU61381.1"/>
    <property type="molecule type" value="Genomic_DNA"/>
</dbReference>
<dbReference type="RefSeq" id="WP_104542426.1">
    <property type="nucleotide sequence ID" value="NZ_MDEC01000024.1"/>
</dbReference>
<dbReference type="AlphaFoldDB" id="A0A2S7CII9"/>
<dbReference type="PANTHER" id="PTHR46224:SF61">
    <property type="entry name" value="ANKYRIN-LIKE PROTEIN"/>
    <property type="match status" value="1"/>
</dbReference>
<dbReference type="SMART" id="SM00248">
    <property type="entry name" value="ANK"/>
    <property type="match status" value="5"/>
</dbReference>
<proteinExistence type="predicted"/>
<dbReference type="OrthoDB" id="9151764at2"/>
<dbReference type="PANTHER" id="PTHR46224">
    <property type="entry name" value="ANKYRIN REPEAT FAMILY PROTEIN"/>
    <property type="match status" value="1"/>
</dbReference>
<dbReference type="Pfam" id="PF12796">
    <property type="entry name" value="Ank_2"/>
    <property type="match status" value="1"/>
</dbReference>
<evidence type="ECO:0000313" key="2">
    <source>
        <dbReference type="EMBL" id="PPU61381.1"/>
    </source>
</evidence>
<dbReference type="InterPro" id="IPR036770">
    <property type="entry name" value="Ankyrin_rpt-contain_sf"/>
</dbReference>
<dbReference type="Proteomes" id="UP000237872">
    <property type="component" value="Unassembled WGS sequence"/>
</dbReference>
<feature type="signal peptide" evidence="1">
    <location>
        <begin position="1"/>
        <end position="23"/>
    </location>
</feature>
<evidence type="ECO:0000313" key="3">
    <source>
        <dbReference type="Proteomes" id="UP000237872"/>
    </source>
</evidence>
<dbReference type="InterPro" id="IPR002110">
    <property type="entry name" value="Ankyrin_rpt"/>
</dbReference>
<name>A0A2S7CII9_9XANT</name>
<keyword evidence="1" id="KW-0732">Signal</keyword>
<dbReference type="SUPFAM" id="SSF48403">
    <property type="entry name" value="Ankyrin repeat"/>
    <property type="match status" value="1"/>
</dbReference>
<dbReference type="PROSITE" id="PS51257">
    <property type="entry name" value="PROKAR_LIPOPROTEIN"/>
    <property type="match status" value="1"/>
</dbReference>
<reference evidence="2 3" key="1">
    <citation type="submission" date="2016-08" db="EMBL/GenBank/DDBJ databases">
        <authorList>
            <person name="Seilhamer J.J."/>
        </authorList>
    </citation>
    <scope>NUCLEOTIDE SEQUENCE [LARGE SCALE GENOMIC DNA]</scope>
    <source>
        <strain evidence="2 3">CFBP4690</strain>
    </source>
</reference>
<gene>
    <name evidence="2" type="ORF">XcodCFBP4690_16045</name>
</gene>
<feature type="chain" id="PRO_5015449198" evidence="1">
    <location>
        <begin position="24"/>
        <end position="282"/>
    </location>
</feature>
<evidence type="ECO:0000256" key="1">
    <source>
        <dbReference type="SAM" id="SignalP"/>
    </source>
</evidence>
<dbReference type="Gene3D" id="1.25.40.20">
    <property type="entry name" value="Ankyrin repeat-containing domain"/>
    <property type="match status" value="1"/>
</dbReference>
<sequence>MPSRLVLWICCLWLLALAGCSPAAQSRYALERHFTDPKAQALALAAEQGDADTVRRLMKDEGVNPDRIFSKEGHPLLFWPIFTHNPAGLKAMLENGADPNVALPYQTLDRGIRNNPNAMVWAAEQDDPVYLQLLLDHGGDPNTRNANNESLLFHALIKQNKWRNIQLLVERGADVNALAGMGGTLIDNYAIGGAFEPVHWLLERNADPSLVYEGGGLVRRMDSGTIEAAFWHPGNPGDPQWQRRCQQWLLAHGYERPPMPDHYKRMRKAFGFPSEEKDIPLL</sequence>
<dbReference type="InterPro" id="IPR051616">
    <property type="entry name" value="Cul2-RING_E3_ligase_SR"/>
</dbReference>
<organism evidence="2 3">
    <name type="scientific">Xanthomonas codiaei</name>
    <dbReference type="NCBI Taxonomy" id="56463"/>
    <lineage>
        <taxon>Bacteria</taxon>
        <taxon>Pseudomonadati</taxon>
        <taxon>Pseudomonadota</taxon>
        <taxon>Gammaproteobacteria</taxon>
        <taxon>Lysobacterales</taxon>
        <taxon>Lysobacteraceae</taxon>
        <taxon>Xanthomonas</taxon>
    </lineage>
</organism>
<accession>A0A2S7CII9</accession>
<comment type="caution">
    <text evidence="2">The sequence shown here is derived from an EMBL/GenBank/DDBJ whole genome shotgun (WGS) entry which is preliminary data.</text>
</comment>